<organism evidence="1 2">
    <name type="scientific">Paenibacillus sepulcri</name>
    <dbReference type="NCBI Taxonomy" id="359917"/>
    <lineage>
        <taxon>Bacteria</taxon>
        <taxon>Bacillati</taxon>
        <taxon>Bacillota</taxon>
        <taxon>Bacilli</taxon>
        <taxon>Bacillales</taxon>
        <taxon>Paenibacillaceae</taxon>
        <taxon>Paenibacillus</taxon>
    </lineage>
</organism>
<sequence>EGLEPEAAKDIFGSFTEELAQENLIRSPELLGRVREELAKYESISVKAKELEQLLHQHQDEEKWLDQFIEALYTETIIRKGALYVYDREPEEEAWAPFANLMKSSSYVEHEVFESFRQLDEKNRSTLMRKAARRVTELTATEDTSKLLAKL</sequence>
<accession>A0ABS7CLK7</accession>
<evidence type="ECO:0000313" key="1">
    <source>
        <dbReference type="EMBL" id="MBW7461818.1"/>
    </source>
</evidence>
<dbReference type="Proteomes" id="UP001519887">
    <property type="component" value="Unassembled WGS sequence"/>
</dbReference>
<feature type="non-terminal residue" evidence="1">
    <location>
        <position position="1"/>
    </location>
</feature>
<evidence type="ECO:0000313" key="2">
    <source>
        <dbReference type="Proteomes" id="UP001519887"/>
    </source>
</evidence>
<keyword evidence="2" id="KW-1185">Reference proteome</keyword>
<proteinExistence type="predicted"/>
<name>A0ABS7CLK7_9BACL</name>
<gene>
    <name evidence="1" type="ORF">K0U00_47985</name>
</gene>
<dbReference type="EMBL" id="JAHZIK010003303">
    <property type="protein sequence ID" value="MBW7461818.1"/>
    <property type="molecule type" value="Genomic_DNA"/>
</dbReference>
<comment type="caution">
    <text evidence="1">The sequence shown here is derived from an EMBL/GenBank/DDBJ whole genome shotgun (WGS) entry which is preliminary data.</text>
</comment>
<protein>
    <submittedName>
        <fullName evidence="1">Uncharacterized protein</fullName>
    </submittedName>
</protein>
<feature type="non-terminal residue" evidence="1">
    <location>
        <position position="151"/>
    </location>
</feature>
<reference evidence="1 2" key="1">
    <citation type="submission" date="2021-07" db="EMBL/GenBank/DDBJ databases">
        <title>Paenibacillus radiodurans sp. nov., isolated from the southeastern edge of Tengger Desert.</title>
        <authorList>
            <person name="Zhang G."/>
        </authorList>
    </citation>
    <scope>NUCLEOTIDE SEQUENCE [LARGE SCALE GENOMIC DNA]</scope>
    <source>
        <strain evidence="1 2">CCM 7311</strain>
    </source>
</reference>